<protein>
    <submittedName>
        <fullName evidence="1">Uncharacterized protein</fullName>
    </submittedName>
</protein>
<gene>
    <name evidence="1" type="ORF">CQA54_06065</name>
</gene>
<dbReference type="RefSeq" id="WP_115571232.1">
    <property type="nucleotide sequence ID" value="NZ_NXLT01000004.1"/>
</dbReference>
<dbReference type="Proteomes" id="UP000256514">
    <property type="component" value="Unassembled WGS sequence"/>
</dbReference>
<dbReference type="OrthoDB" id="5957809at2"/>
<reference evidence="1 2" key="1">
    <citation type="submission" date="2018-04" db="EMBL/GenBank/DDBJ databases">
        <title>Novel Campyloabacter and Helicobacter Species and Strains.</title>
        <authorList>
            <person name="Mannion A.J."/>
            <person name="Shen Z."/>
            <person name="Fox J.G."/>
        </authorList>
    </citation>
    <scope>NUCLEOTIDE SEQUENCE [LARGE SCALE GENOMIC DNA]</scope>
    <source>
        <strain evidence="1 2">MIT 12-6600</strain>
    </source>
</reference>
<dbReference type="AlphaFoldDB" id="A0A3D8INT9"/>
<keyword evidence="2" id="KW-1185">Reference proteome</keyword>
<dbReference type="EMBL" id="NXLT01000004">
    <property type="protein sequence ID" value="RDU66918.1"/>
    <property type="molecule type" value="Genomic_DNA"/>
</dbReference>
<comment type="caution">
    <text evidence="1">The sequence shown here is derived from an EMBL/GenBank/DDBJ whole genome shotgun (WGS) entry which is preliminary data.</text>
</comment>
<accession>A0A3D8INT9</accession>
<proteinExistence type="predicted"/>
<sequence length="315" mass="36260">MRYFWVYIWTFAIVFGAECFENQTSYIKFVCEDTCQSPTLQIANKQDSTILKLDESNAQIQNNEDFFTFVHNNKSYVLSPKKAIFAIHAPNQEPIFTQFQPTSCAYVDGQKFGSSWADIATFSYIKQSLNPSTNNLAESDIKLDSQKMHPYLQEESYTISTQEHHIIFSHTIQKDGRQNTASATFILKPLNSTQAYITQLDTDPECGIMIEKRDEFSLKIYPFQNKNACESLYMQSILTDVYYNLQPSFECAKAQTQDEIAICHNANLAKADRELVILLESTKDLAQEYITKRQECQNDTKCLQNLMTDFLGTRE</sequence>
<evidence type="ECO:0000313" key="1">
    <source>
        <dbReference type="EMBL" id="RDU66918.1"/>
    </source>
</evidence>
<evidence type="ECO:0000313" key="2">
    <source>
        <dbReference type="Proteomes" id="UP000256514"/>
    </source>
</evidence>
<name>A0A3D8INT9_9HELI</name>
<organism evidence="1 2">
    <name type="scientific">Helicobacter equorum</name>
    <dbReference type="NCBI Taxonomy" id="361872"/>
    <lineage>
        <taxon>Bacteria</taxon>
        <taxon>Pseudomonadati</taxon>
        <taxon>Campylobacterota</taxon>
        <taxon>Epsilonproteobacteria</taxon>
        <taxon>Campylobacterales</taxon>
        <taxon>Helicobacteraceae</taxon>
        <taxon>Helicobacter</taxon>
    </lineage>
</organism>